<evidence type="ECO:0000256" key="6">
    <source>
        <dbReference type="ARBA" id="ARBA00022989"/>
    </source>
</evidence>
<keyword evidence="3 13" id="KW-0813">Transport</keyword>
<dbReference type="PANTHER" id="PTHR11690:SF282">
    <property type="entry name" value="DEGENERIN-LIKE PROTEIN ASIC-1"/>
    <property type="match status" value="1"/>
</dbReference>
<dbReference type="GO" id="GO:0015280">
    <property type="term" value="F:ligand-gated sodium channel activity"/>
    <property type="evidence" value="ECO:0007669"/>
    <property type="project" value="TreeGrafter"/>
</dbReference>
<dbReference type="WBParaSite" id="MBELARI_LOCUS11819">
    <property type="protein sequence ID" value="MBELARI_LOCUS11819"/>
    <property type="gene ID" value="MBELARI_LOCUS11819"/>
</dbReference>
<evidence type="ECO:0000256" key="12">
    <source>
        <dbReference type="ARBA" id="ARBA00023303"/>
    </source>
</evidence>
<evidence type="ECO:0000313" key="16">
    <source>
        <dbReference type="Proteomes" id="UP000887575"/>
    </source>
</evidence>
<keyword evidence="9 15" id="KW-0472">Membrane</keyword>
<comment type="subcellular location">
    <subcellularLocation>
        <location evidence="1">Membrane</location>
        <topology evidence="1">Multi-pass membrane protein</topology>
    </subcellularLocation>
</comment>
<dbReference type="Gene3D" id="1.10.287.770">
    <property type="entry name" value="YojJ-like"/>
    <property type="match status" value="1"/>
</dbReference>
<proteinExistence type="inferred from homology"/>
<dbReference type="Pfam" id="PF00858">
    <property type="entry name" value="ASC"/>
    <property type="match status" value="2"/>
</dbReference>
<evidence type="ECO:0000256" key="7">
    <source>
        <dbReference type="ARBA" id="ARBA00023053"/>
    </source>
</evidence>
<feature type="transmembrane region" description="Helical" evidence="15">
    <location>
        <begin position="37"/>
        <end position="58"/>
    </location>
</feature>
<dbReference type="FunFam" id="1.10.287.770:FF:000001">
    <property type="entry name" value="Acid-sensing ion channel subunit 1"/>
    <property type="match status" value="1"/>
</dbReference>
<keyword evidence="10" id="KW-0325">Glycoprotein</keyword>
<keyword evidence="11 13" id="KW-0739">Sodium transport</keyword>
<evidence type="ECO:0000256" key="14">
    <source>
        <dbReference type="SAM" id="MobiDB-lite"/>
    </source>
</evidence>
<evidence type="ECO:0000313" key="17">
    <source>
        <dbReference type="WBParaSite" id="MBELARI_LOCUS11819"/>
    </source>
</evidence>
<evidence type="ECO:0000256" key="3">
    <source>
        <dbReference type="ARBA" id="ARBA00022448"/>
    </source>
</evidence>
<organism evidence="16 17">
    <name type="scientific">Mesorhabditis belari</name>
    <dbReference type="NCBI Taxonomy" id="2138241"/>
    <lineage>
        <taxon>Eukaryota</taxon>
        <taxon>Metazoa</taxon>
        <taxon>Ecdysozoa</taxon>
        <taxon>Nematoda</taxon>
        <taxon>Chromadorea</taxon>
        <taxon>Rhabditida</taxon>
        <taxon>Rhabditina</taxon>
        <taxon>Rhabditomorpha</taxon>
        <taxon>Rhabditoidea</taxon>
        <taxon>Rhabditidae</taxon>
        <taxon>Mesorhabditinae</taxon>
        <taxon>Mesorhabditis</taxon>
    </lineage>
</organism>
<keyword evidence="6 15" id="KW-1133">Transmembrane helix</keyword>
<evidence type="ECO:0000256" key="4">
    <source>
        <dbReference type="ARBA" id="ARBA00022461"/>
    </source>
</evidence>
<keyword evidence="7" id="KW-0915">Sodium</keyword>
<evidence type="ECO:0000256" key="15">
    <source>
        <dbReference type="SAM" id="Phobius"/>
    </source>
</evidence>
<evidence type="ECO:0000256" key="2">
    <source>
        <dbReference type="ARBA" id="ARBA00007193"/>
    </source>
</evidence>
<feature type="region of interest" description="Disordered" evidence="14">
    <location>
        <begin position="821"/>
        <end position="840"/>
    </location>
</feature>
<evidence type="ECO:0000256" key="8">
    <source>
        <dbReference type="ARBA" id="ARBA00023065"/>
    </source>
</evidence>
<keyword evidence="4 13" id="KW-0894">Sodium channel</keyword>
<keyword evidence="5 13" id="KW-0812">Transmembrane</keyword>
<sequence length="878" mass="99856">MDHSLANRLGNDVIEFAAHTSAHGIPRAYVANGCRRFLWMGLFSACFATFLYQAYLIIVRFNRNDIIVNVEIKYKDIAFPSVTVCNLNPYKTSKALEFGGVKDTLESLNKAMKAKNLESPRLRRALGESPINLSIHSLIPQAASVYCSRISTNATDYEPRVNGDEKCICASFPTNFLYWKCRLEEKWSSELCEWKNESLLVGNTHTNLHPCFCLDGFCIQDSQVAEIIPTEPLPISTRKCKYSSNETCLCVGSSSQRIEISSMYCAPFANWSMHTCGLCDWSGRCSKSLSLSDGDTQCLCHQNRCFQIESQEKLESVHEKETTKRSIRIRRHNRRIYEKILANYDGLLAVYTSCDRQGNEWKALMEKDSNRSTCLCFYNKKNGIVWPCYLPVDWKEKKCTSCVTFGNCDYSDDPKAAFDCLCAMPIKLCVKIEPPNGNTTALVERVVPYWEILPTTTISPIQKKKEETERAYNYVASDPVALNTQAKENVIFVLDKLTPLERSQISYTKFEFITRCSFNGRDCNISHDFSHYLDPIYGTCFTFNHDPRQSNLTSERAGPNYGLRFQVFVNIEEYMPTTEAAGVRLTVHSSDEQPFPDTLGYSAPTGFVSSFGIRMKHISRLPSPYGDCVKNGKDENFIYTTKEYSTEGCQRSCVQQHFVKKCGCGDPRYPRWNHSHSCPVDDELKRKCLHRETEYAAKNIEKLKCKKCRQPCSQQVFSISYSASRWPATLANRNDCPKGLNEQQCLNYLREQGAMIEVFFEQLNYEALQESEAYGWINLLSDFGGQLGLWMGVSVITISEVGLLVLDIVFSLFGFKRKSNGRSQMPHNRSPSSASLKRAFTHQTVPQKTTKYTNGTTLLEKQVPAVHSMFTTDFPQDN</sequence>
<protein>
    <submittedName>
        <fullName evidence="17">Uncharacterized protein</fullName>
    </submittedName>
</protein>
<dbReference type="GO" id="GO:0005886">
    <property type="term" value="C:plasma membrane"/>
    <property type="evidence" value="ECO:0007669"/>
    <property type="project" value="TreeGrafter"/>
</dbReference>
<evidence type="ECO:0000256" key="5">
    <source>
        <dbReference type="ARBA" id="ARBA00022692"/>
    </source>
</evidence>
<evidence type="ECO:0000256" key="11">
    <source>
        <dbReference type="ARBA" id="ARBA00023201"/>
    </source>
</evidence>
<feature type="transmembrane region" description="Helical" evidence="15">
    <location>
        <begin position="787"/>
        <end position="815"/>
    </location>
</feature>
<comment type="similarity">
    <text evidence="2 13">Belongs to the amiloride-sensitive sodium channel (TC 1.A.6) family.</text>
</comment>
<accession>A0AAF3J2B8</accession>
<evidence type="ECO:0000256" key="1">
    <source>
        <dbReference type="ARBA" id="ARBA00004141"/>
    </source>
</evidence>
<evidence type="ECO:0000256" key="13">
    <source>
        <dbReference type="RuleBase" id="RU000679"/>
    </source>
</evidence>
<dbReference type="Proteomes" id="UP000887575">
    <property type="component" value="Unassembled WGS sequence"/>
</dbReference>
<evidence type="ECO:0000256" key="10">
    <source>
        <dbReference type="ARBA" id="ARBA00023180"/>
    </source>
</evidence>
<evidence type="ECO:0000256" key="9">
    <source>
        <dbReference type="ARBA" id="ARBA00023136"/>
    </source>
</evidence>
<reference evidence="17" key="1">
    <citation type="submission" date="2024-02" db="UniProtKB">
        <authorList>
            <consortium name="WormBaseParasite"/>
        </authorList>
    </citation>
    <scope>IDENTIFICATION</scope>
</reference>
<dbReference type="AlphaFoldDB" id="A0AAF3J2B8"/>
<dbReference type="Gene3D" id="2.60.470.10">
    <property type="entry name" value="Acid-sensing ion channels like domains"/>
    <property type="match status" value="1"/>
</dbReference>
<keyword evidence="8 13" id="KW-0406">Ion transport</keyword>
<dbReference type="PANTHER" id="PTHR11690">
    <property type="entry name" value="AMILORIDE-SENSITIVE SODIUM CHANNEL-RELATED"/>
    <property type="match status" value="1"/>
</dbReference>
<name>A0AAF3J2B8_9BILA</name>
<dbReference type="InterPro" id="IPR001873">
    <property type="entry name" value="ENaC"/>
</dbReference>
<dbReference type="PRINTS" id="PR01078">
    <property type="entry name" value="AMINACHANNEL"/>
</dbReference>
<keyword evidence="12 13" id="KW-0407">Ion channel</keyword>
<keyword evidence="16" id="KW-1185">Reference proteome</keyword>